<keyword evidence="3 6" id="KW-0812">Transmembrane</keyword>
<evidence type="ECO:0000256" key="3">
    <source>
        <dbReference type="ARBA" id="ARBA00022692"/>
    </source>
</evidence>
<feature type="transmembrane region" description="Helical" evidence="6">
    <location>
        <begin position="184"/>
        <end position="207"/>
    </location>
</feature>
<feature type="transmembrane region" description="Helical" evidence="6">
    <location>
        <begin position="18"/>
        <end position="38"/>
    </location>
</feature>
<reference evidence="7 8" key="1">
    <citation type="journal article" date="2021" name="BMC Biol.">
        <title>Horizontally acquired antibacterial genes associated with adaptive radiation of ladybird beetles.</title>
        <authorList>
            <person name="Li H.S."/>
            <person name="Tang X.F."/>
            <person name="Huang Y.H."/>
            <person name="Xu Z.Y."/>
            <person name="Chen M.L."/>
            <person name="Du X.Y."/>
            <person name="Qiu B.Y."/>
            <person name="Chen P.T."/>
            <person name="Zhang W."/>
            <person name="Slipinski A."/>
            <person name="Escalona H.E."/>
            <person name="Waterhouse R.M."/>
            <person name="Zwick A."/>
            <person name="Pang H."/>
        </authorList>
    </citation>
    <scope>NUCLEOTIDE SEQUENCE [LARGE SCALE GENOMIC DNA]</scope>
    <source>
        <strain evidence="7">SYSU2018</strain>
    </source>
</reference>
<dbReference type="InterPro" id="IPR008521">
    <property type="entry name" value="Mg_trans_NIPA"/>
</dbReference>
<comment type="subcellular location">
    <subcellularLocation>
        <location evidence="1">Membrane</location>
        <topology evidence="1">Multi-pass membrane protein</topology>
    </subcellularLocation>
</comment>
<dbReference type="InterPro" id="IPR037185">
    <property type="entry name" value="EmrE-like"/>
</dbReference>
<evidence type="ECO:0000313" key="7">
    <source>
        <dbReference type="EMBL" id="KAL3270290.1"/>
    </source>
</evidence>
<feature type="transmembrane region" description="Helical" evidence="6">
    <location>
        <begin position="219"/>
        <end position="241"/>
    </location>
</feature>
<dbReference type="SUPFAM" id="SSF103481">
    <property type="entry name" value="Multidrug resistance efflux transporter EmrE"/>
    <property type="match status" value="1"/>
</dbReference>
<proteinExistence type="inferred from homology"/>
<evidence type="ECO:0000313" key="8">
    <source>
        <dbReference type="Proteomes" id="UP001516400"/>
    </source>
</evidence>
<dbReference type="EMBL" id="JABFTP020000021">
    <property type="protein sequence ID" value="KAL3270290.1"/>
    <property type="molecule type" value="Genomic_DNA"/>
</dbReference>
<dbReference type="Proteomes" id="UP001516400">
    <property type="component" value="Unassembled WGS sequence"/>
</dbReference>
<comment type="similarity">
    <text evidence="2">Belongs to the NIPA family.</text>
</comment>
<protein>
    <recommendedName>
        <fullName evidence="9">Magnesium transporter NIPA2</fullName>
    </recommendedName>
</protein>
<evidence type="ECO:0000256" key="4">
    <source>
        <dbReference type="ARBA" id="ARBA00022989"/>
    </source>
</evidence>
<feature type="transmembrane region" description="Helical" evidence="6">
    <location>
        <begin position="59"/>
        <end position="76"/>
    </location>
</feature>
<accession>A0ABD2MVU2</accession>
<feature type="transmembrane region" description="Helical" evidence="6">
    <location>
        <begin position="82"/>
        <end position="108"/>
    </location>
</feature>
<feature type="transmembrane region" description="Helical" evidence="6">
    <location>
        <begin position="158"/>
        <end position="177"/>
    </location>
</feature>
<evidence type="ECO:0000256" key="5">
    <source>
        <dbReference type="ARBA" id="ARBA00023136"/>
    </source>
</evidence>
<dbReference type="GO" id="GO:0016020">
    <property type="term" value="C:membrane"/>
    <property type="evidence" value="ECO:0007669"/>
    <property type="project" value="UniProtKB-SubCell"/>
</dbReference>
<name>A0ABD2MVU2_9CUCU</name>
<sequence length="318" mass="34666">MTVEVINLYYQGKNVDKYLIGVALAISSSVFIGSSFILKKISLLKLSKSSSLRAGAGGFGYLKDWMWWAGFLSMSIGEFLNLVAYGFAPASLVTSLGALSVLVSAVLASKFLQEHLTTQGKIGCVLCILGSIIIIFNAPKEVDLDSIALLGNLQKGPVIVYAIFIIFTSFFLMFFLGPKYGSRYIVIYCLLCSQVGSFTVMACKILVLSIRCELEGSHGGYQIIVISFLIVVVCACIQITYLNKALDFFGSAVVTPMYYVMFTTLVLLSSAVLFDEWKKMIFSDILGTLLGLLIAAVSIFSIHAKKKENSSFMMVESG</sequence>
<dbReference type="AlphaFoldDB" id="A0ABD2MVU2"/>
<comment type="caution">
    <text evidence="7">The sequence shown here is derived from an EMBL/GenBank/DDBJ whole genome shotgun (WGS) entry which is preliminary data.</text>
</comment>
<feature type="transmembrane region" description="Helical" evidence="6">
    <location>
        <begin position="248"/>
        <end position="274"/>
    </location>
</feature>
<evidence type="ECO:0000256" key="1">
    <source>
        <dbReference type="ARBA" id="ARBA00004141"/>
    </source>
</evidence>
<evidence type="ECO:0000256" key="2">
    <source>
        <dbReference type="ARBA" id="ARBA00007230"/>
    </source>
</evidence>
<feature type="transmembrane region" description="Helical" evidence="6">
    <location>
        <begin position="120"/>
        <end position="138"/>
    </location>
</feature>
<dbReference type="PANTHER" id="PTHR12570:SF92">
    <property type="entry name" value="SPICHTHYIN, ISOFORM B"/>
    <property type="match status" value="1"/>
</dbReference>
<evidence type="ECO:0008006" key="9">
    <source>
        <dbReference type="Google" id="ProtNLM"/>
    </source>
</evidence>
<feature type="transmembrane region" description="Helical" evidence="6">
    <location>
        <begin position="280"/>
        <end position="304"/>
    </location>
</feature>
<keyword evidence="5 6" id="KW-0472">Membrane</keyword>
<dbReference type="PANTHER" id="PTHR12570">
    <property type="match status" value="1"/>
</dbReference>
<gene>
    <name evidence="7" type="ORF">HHI36_009342</name>
</gene>
<evidence type="ECO:0000256" key="6">
    <source>
        <dbReference type="SAM" id="Phobius"/>
    </source>
</evidence>
<keyword evidence="8" id="KW-1185">Reference proteome</keyword>
<keyword evidence="4 6" id="KW-1133">Transmembrane helix</keyword>
<organism evidence="7 8">
    <name type="scientific">Cryptolaemus montrouzieri</name>
    <dbReference type="NCBI Taxonomy" id="559131"/>
    <lineage>
        <taxon>Eukaryota</taxon>
        <taxon>Metazoa</taxon>
        <taxon>Ecdysozoa</taxon>
        <taxon>Arthropoda</taxon>
        <taxon>Hexapoda</taxon>
        <taxon>Insecta</taxon>
        <taxon>Pterygota</taxon>
        <taxon>Neoptera</taxon>
        <taxon>Endopterygota</taxon>
        <taxon>Coleoptera</taxon>
        <taxon>Polyphaga</taxon>
        <taxon>Cucujiformia</taxon>
        <taxon>Coccinelloidea</taxon>
        <taxon>Coccinellidae</taxon>
        <taxon>Scymninae</taxon>
        <taxon>Scymnini</taxon>
        <taxon>Cryptolaemus</taxon>
    </lineage>
</organism>
<dbReference type="Pfam" id="PF05653">
    <property type="entry name" value="Mg_trans_NIPA"/>
    <property type="match status" value="1"/>
</dbReference>
<dbReference type="GO" id="GO:0015693">
    <property type="term" value="P:magnesium ion transport"/>
    <property type="evidence" value="ECO:0007669"/>
    <property type="project" value="UniProtKB-ARBA"/>
</dbReference>